<keyword evidence="4 8" id="KW-0479">Metal-binding</keyword>
<dbReference type="Pfam" id="PF00351">
    <property type="entry name" value="Biopterin_H"/>
    <property type="match status" value="1"/>
</dbReference>
<feature type="binding site" evidence="8">
    <location>
        <position position="383"/>
    </location>
    <ligand>
        <name>Fe cation</name>
        <dbReference type="ChEBI" id="CHEBI:24875"/>
    </ligand>
</feature>
<feature type="chain" id="PRO_5012631642" description="phenylalanine 4-monooxygenase" evidence="9">
    <location>
        <begin position="25"/>
        <end position="541"/>
    </location>
</feature>
<keyword evidence="6 8" id="KW-0408">Iron</keyword>
<comment type="similarity">
    <text evidence="2">Belongs to the biopterin-dependent aromatic amino acid hydroxylase family.</text>
</comment>
<evidence type="ECO:0000256" key="6">
    <source>
        <dbReference type="ARBA" id="ARBA00023004"/>
    </source>
</evidence>
<evidence type="ECO:0000256" key="1">
    <source>
        <dbReference type="ARBA" id="ARBA00001954"/>
    </source>
</evidence>
<evidence type="ECO:0000256" key="8">
    <source>
        <dbReference type="PIRSR" id="PIRSR601273-2"/>
    </source>
</evidence>
<evidence type="ECO:0000256" key="2">
    <source>
        <dbReference type="ARBA" id="ARBA00009712"/>
    </source>
</evidence>
<dbReference type="PRINTS" id="PR00372">
    <property type="entry name" value="FYWHYDRXLASE"/>
</dbReference>
<dbReference type="KEGG" id="bbes:BESB_047360"/>
<gene>
    <name evidence="12" type="ORF">BESB_047360</name>
</gene>
<dbReference type="EC" id="1.14.16.1" evidence="3"/>
<evidence type="ECO:0000256" key="4">
    <source>
        <dbReference type="ARBA" id="ARBA00022723"/>
    </source>
</evidence>
<dbReference type="RefSeq" id="XP_029220553.1">
    <property type="nucleotide sequence ID" value="XM_029363187.1"/>
</dbReference>
<keyword evidence="7" id="KW-0503">Monooxygenase</keyword>
<dbReference type="PROSITE" id="PS51671">
    <property type="entry name" value="ACT"/>
    <property type="match status" value="1"/>
</dbReference>
<dbReference type="SUPFAM" id="SSF56534">
    <property type="entry name" value="Aromatic aminoacid monoxygenases, catalytic and oligomerization domains"/>
    <property type="match status" value="1"/>
</dbReference>
<dbReference type="PANTHER" id="PTHR11473">
    <property type="entry name" value="AROMATIC AMINO ACID HYDROXYLASE"/>
    <property type="match status" value="1"/>
</dbReference>
<reference evidence="12 13" key="1">
    <citation type="submission" date="2017-09" db="EMBL/GenBank/DDBJ databases">
        <title>Genome sequencing of Besnoitia besnoiti strain Bb-Ger1.</title>
        <authorList>
            <person name="Schares G."/>
            <person name="Venepally P."/>
            <person name="Lorenzi H.A."/>
        </authorList>
    </citation>
    <scope>NUCLEOTIDE SEQUENCE [LARGE SCALE GENOMIC DNA]</scope>
    <source>
        <strain evidence="12 13">Bb-Ger1</strain>
    </source>
</reference>
<dbReference type="SUPFAM" id="SSF55021">
    <property type="entry name" value="ACT-like"/>
    <property type="match status" value="1"/>
</dbReference>
<dbReference type="InterPro" id="IPR036329">
    <property type="entry name" value="Aro-AA_hydroxylase_C_sf"/>
</dbReference>
<feature type="binding site" evidence="8">
    <location>
        <position position="388"/>
    </location>
    <ligand>
        <name>Fe cation</name>
        <dbReference type="ChEBI" id="CHEBI:24875"/>
    </ligand>
</feature>
<feature type="domain" description="Biopterin-dependent aromatic amino acid hydroxylase family profile" evidence="10">
    <location>
        <begin position="204"/>
        <end position="541"/>
    </location>
</feature>
<evidence type="ECO:0000256" key="3">
    <source>
        <dbReference type="ARBA" id="ARBA00011995"/>
    </source>
</evidence>
<keyword evidence="9" id="KW-0732">Signal</keyword>
<keyword evidence="13" id="KW-1185">Reference proteome</keyword>
<dbReference type="GO" id="GO:0005506">
    <property type="term" value="F:iron ion binding"/>
    <property type="evidence" value="ECO:0007669"/>
    <property type="project" value="InterPro"/>
</dbReference>
<dbReference type="VEuPathDB" id="ToxoDB:BESB_047360"/>
<name>A0A2A9MHA1_BESBE</name>
<dbReference type="Proteomes" id="UP000224006">
    <property type="component" value="Chromosome III"/>
</dbReference>
<keyword evidence="5" id="KW-0560">Oxidoreductase</keyword>
<evidence type="ECO:0000313" key="12">
    <source>
        <dbReference type="EMBL" id="PFH36544.1"/>
    </source>
</evidence>
<dbReference type="Gene3D" id="3.30.70.260">
    <property type="match status" value="1"/>
</dbReference>
<comment type="cofactor">
    <cofactor evidence="1 8">
        <name>Fe(2+)</name>
        <dbReference type="ChEBI" id="CHEBI:29033"/>
    </cofactor>
</comment>
<organism evidence="12 13">
    <name type="scientific">Besnoitia besnoiti</name>
    <name type="common">Apicomplexan protozoan</name>
    <dbReference type="NCBI Taxonomy" id="94643"/>
    <lineage>
        <taxon>Eukaryota</taxon>
        <taxon>Sar</taxon>
        <taxon>Alveolata</taxon>
        <taxon>Apicomplexa</taxon>
        <taxon>Conoidasida</taxon>
        <taxon>Coccidia</taxon>
        <taxon>Eucoccidiorida</taxon>
        <taxon>Eimeriorina</taxon>
        <taxon>Sarcocystidae</taxon>
        <taxon>Besnoitia</taxon>
    </lineage>
</organism>
<evidence type="ECO:0000259" key="10">
    <source>
        <dbReference type="PROSITE" id="PS51410"/>
    </source>
</evidence>
<dbReference type="GeneID" id="40309666"/>
<dbReference type="EMBL" id="NWUJ01000003">
    <property type="protein sequence ID" value="PFH36544.1"/>
    <property type="molecule type" value="Genomic_DNA"/>
</dbReference>
<keyword evidence="12" id="KW-0378">Hydrolase</keyword>
<accession>A0A2A9MHA1</accession>
<evidence type="ECO:0000256" key="5">
    <source>
        <dbReference type="ARBA" id="ARBA00023002"/>
    </source>
</evidence>
<evidence type="ECO:0000313" key="13">
    <source>
        <dbReference type="Proteomes" id="UP000224006"/>
    </source>
</evidence>
<sequence>MAFRTLSRIHFSAALLAVRGGAQSSMSQEQGHQGVYPSRSDLLGQRVLGFAATQFTTCAAGSTWVVSAAKEAQNAGVDQGVEASSRRSSLIRQTHLRLDEEGEAFASASDENESAVATSAFGSSKHGNPLLRRLPINTVSCEIEDRVGALCNLIGIFAAHNLNITQLKSTPNPLDLRKMTFSISFEGDWETEKVKQLVDKLKSICVAFARGAPKDVPWFPRSVEDLDGLASHTLEASKDLEADHPGFHDAVYRKRRQEIAALAQNHRSGQPIGLVDYTPEEVATWNHVWGILTELYPTRACREYNEVLAELRDAGLYGPDRVPQVAEVNEYIKGKTGFTLRPVAGLLAARDFMNALAFRTFFSTQYIRHHSAPLYTPEPDIIHELLGHAPLLANPDFAEFSQLLGLASLGASEEDIVRLQRCYWFSVEFGLLLESTQSHGLTAYGAGLLSSPGELQHATSPTNTRLAIHRWSPEEAARQQFPITTFQPVLYAADSLKDAREILLQYIQNHIHTPFSTRFDSQTGTIQVTTDVRSRPVSLKF</sequence>
<evidence type="ECO:0000259" key="11">
    <source>
        <dbReference type="PROSITE" id="PS51671"/>
    </source>
</evidence>
<dbReference type="OrthoDB" id="332219at2759"/>
<dbReference type="InterPro" id="IPR036951">
    <property type="entry name" value="ArAA_hydroxylase_sf"/>
</dbReference>
<comment type="caution">
    <text evidence="12">The sequence shown here is derived from an EMBL/GenBank/DDBJ whole genome shotgun (WGS) entry which is preliminary data.</text>
</comment>
<dbReference type="GO" id="GO:0016787">
    <property type="term" value="F:hydrolase activity"/>
    <property type="evidence" value="ECO:0007669"/>
    <property type="project" value="UniProtKB-KW"/>
</dbReference>
<dbReference type="InterPro" id="IPR002912">
    <property type="entry name" value="ACT_dom"/>
</dbReference>
<dbReference type="InterPro" id="IPR045865">
    <property type="entry name" value="ACT-like_dom_sf"/>
</dbReference>
<dbReference type="Gene3D" id="1.10.800.10">
    <property type="entry name" value="Aromatic amino acid hydroxylase"/>
    <property type="match status" value="1"/>
</dbReference>
<dbReference type="PROSITE" id="PS51410">
    <property type="entry name" value="BH4_AAA_HYDROXYL_2"/>
    <property type="match status" value="1"/>
</dbReference>
<proteinExistence type="inferred from homology"/>
<dbReference type="PANTHER" id="PTHR11473:SF24">
    <property type="entry name" value="PHENYLALANINE-4-HYDROXYLASE"/>
    <property type="match status" value="1"/>
</dbReference>
<evidence type="ECO:0000256" key="9">
    <source>
        <dbReference type="SAM" id="SignalP"/>
    </source>
</evidence>
<dbReference type="GO" id="GO:0004505">
    <property type="term" value="F:phenylalanine 4-monooxygenase activity"/>
    <property type="evidence" value="ECO:0007669"/>
    <property type="project" value="UniProtKB-EC"/>
</dbReference>
<dbReference type="AlphaFoldDB" id="A0A2A9MHA1"/>
<feature type="signal peptide" evidence="9">
    <location>
        <begin position="1"/>
        <end position="24"/>
    </location>
</feature>
<protein>
    <recommendedName>
        <fullName evidence="3">phenylalanine 4-monooxygenase</fullName>
        <ecNumber evidence="3">1.14.16.1</ecNumber>
    </recommendedName>
</protein>
<dbReference type="InterPro" id="IPR019774">
    <property type="entry name" value="Aromatic-AA_hydroxylase_C"/>
</dbReference>
<feature type="domain" description="ACT" evidence="11">
    <location>
        <begin position="138"/>
        <end position="218"/>
    </location>
</feature>
<dbReference type="STRING" id="94643.A0A2A9MHA1"/>
<feature type="binding site" evidence="8">
    <location>
        <position position="428"/>
    </location>
    <ligand>
        <name>Fe cation</name>
        <dbReference type="ChEBI" id="CHEBI:24875"/>
    </ligand>
</feature>
<dbReference type="InterPro" id="IPR001273">
    <property type="entry name" value="ArAA_hydroxylase"/>
</dbReference>
<evidence type="ECO:0000256" key="7">
    <source>
        <dbReference type="ARBA" id="ARBA00023033"/>
    </source>
</evidence>